<name>A0ABT4L997_9SPHI</name>
<sequence>MKLRITPLNIVAAISAVVAIYLFIKPVRLATPGYSFNFNGLMASLLVGLVVVSFITDLIFRFTLKDLKRIWIVEMVFIVIAIILMLILQKVV</sequence>
<keyword evidence="3" id="KW-1185">Reference proteome</keyword>
<gene>
    <name evidence="2" type="ORF">O0955_10665</name>
</gene>
<dbReference type="Proteomes" id="UP001144347">
    <property type="component" value="Unassembled WGS sequence"/>
</dbReference>
<comment type="caution">
    <text evidence="2">The sequence shown here is derived from an EMBL/GenBank/DDBJ whole genome shotgun (WGS) entry which is preliminary data.</text>
</comment>
<organism evidence="2 3">
    <name type="scientific">Pedobacter punctiformis</name>
    <dbReference type="NCBI Taxonomy" id="3004097"/>
    <lineage>
        <taxon>Bacteria</taxon>
        <taxon>Pseudomonadati</taxon>
        <taxon>Bacteroidota</taxon>
        <taxon>Sphingobacteriia</taxon>
        <taxon>Sphingobacteriales</taxon>
        <taxon>Sphingobacteriaceae</taxon>
        <taxon>Pedobacter</taxon>
    </lineage>
</organism>
<dbReference type="RefSeq" id="WP_269427533.1">
    <property type="nucleotide sequence ID" value="NZ_JAPWGM010000003.1"/>
</dbReference>
<protein>
    <submittedName>
        <fullName evidence="2">Uncharacterized protein</fullName>
    </submittedName>
</protein>
<feature type="transmembrane region" description="Helical" evidence="1">
    <location>
        <begin position="36"/>
        <end position="59"/>
    </location>
</feature>
<evidence type="ECO:0000256" key="1">
    <source>
        <dbReference type="SAM" id="Phobius"/>
    </source>
</evidence>
<reference evidence="2" key="1">
    <citation type="submission" date="2022-12" db="EMBL/GenBank/DDBJ databases">
        <title>Genome sequence of HCMS5-2.</title>
        <authorList>
            <person name="Woo H."/>
        </authorList>
    </citation>
    <scope>NUCLEOTIDE SEQUENCE</scope>
    <source>
        <strain evidence="2">HCMS5-2</strain>
    </source>
</reference>
<accession>A0ABT4L997</accession>
<feature type="transmembrane region" description="Helical" evidence="1">
    <location>
        <begin position="71"/>
        <end position="88"/>
    </location>
</feature>
<keyword evidence="1" id="KW-0812">Transmembrane</keyword>
<feature type="transmembrane region" description="Helical" evidence="1">
    <location>
        <begin position="7"/>
        <end position="24"/>
    </location>
</feature>
<evidence type="ECO:0000313" key="2">
    <source>
        <dbReference type="EMBL" id="MCZ4244465.1"/>
    </source>
</evidence>
<keyword evidence="1" id="KW-1133">Transmembrane helix</keyword>
<keyword evidence="1" id="KW-0472">Membrane</keyword>
<proteinExistence type="predicted"/>
<evidence type="ECO:0000313" key="3">
    <source>
        <dbReference type="Proteomes" id="UP001144347"/>
    </source>
</evidence>
<dbReference type="EMBL" id="JAPWGM010000003">
    <property type="protein sequence ID" value="MCZ4244465.1"/>
    <property type="molecule type" value="Genomic_DNA"/>
</dbReference>